<dbReference type="AlphaFoldDB" id="A0A4Y9SF79"/>
<dbReference type="Pfam" id="PF00106">
    <property type="entry name" value="adh_short"/>
    <property type="match status" value="1"/>
</dbReference>
<name>A0A4Y9SF79_9BURK</name>
<proteinExistence type="predicted"/>
<accession>A0A4Y9SF79</accession>
<evidence type="ECO:0000313" key="2">
    <source>
        <dbReference type="Proteomes" id="UP000298438"/>
    </source>
</evidence>
<comment type="caution">
    <text evidence="1">The sequence shown here is derived from an EMBL/GenBank/DDBJ whole genome shotgun (WGS) entry which is preliminary data.</text>
</comment>
<keyword evidence="2" id="KW-1185">Reference proteome</keyword>
<dbReference type="SUPFAM" id="SSF51735">
    <property type="entry name" value="NAD(P)-binding Rossmann-fold domains"/>
    <property type="match status" value="1"/>
</dbReference>
<protein>
    <submittedName>
        <fullName evidence="1">SDR family NAD(P)-dependent oxidoreductase</fullName>
    </submittedName>
</protein>
<dbReference type="EMBL" id="SPVF01000141">
    <property type="protein sequence ID" value="TFW19812.1"/>
    <property type="molecule type" value="Genomic_DNA"/>
</dbReference>
<dbReference type="Gene3D" id="3.40.50.720">
    <property type="entry name" value="NAD(P)-binding Rossmann-like Domain"/>
    <property type="match status" value="1"/>
</dbReference>
<sequence>MVNVSSSVGSLTLALDPDDMFYGINSLQNQSSKAALNAVTVEFAKELEDAGIKLNAACPGVADTDSNGHRGTRPVPQAATMIVKLSVLAADGPPKASTT</sequence>
<organism evidence="1 2">
    <name type="scientific">Zemynaea arenosa</name>
    <dbReference type="NCBI Taxonomy" id="2561931"/>
    <lineage>
        <taxon>Bacteria</taxon>
        <taxon>Pseudomonadati</taxon>
        <taxon>Pseudomonadota</taxon>
        <taxon>Betaproteobacteria</taxon>
        <taxon>Burkholderiales</taxon>
        <taxon>Oxalobacteraceae</taxon>
        <taxon>Telluria group</taxon>
        <taxon>Zemynaea</taxon>
    </lineage>
</organism>
<gene>
    <name evidence="1" type="ORF">E4L96_11115</name>
</gene>
<dbReference type="Proteomes" id="UP000298438">
    <property type="component" value="Unassembled WGS sequence"/>
</dbReference>
<dbReference type="OrthoDB" id="9789083at2"/>
<dbReference type="InterPro" id="IPR002347">
    <property type="entry name" value="SDR_fam"/>
</dbReference>
<dbReference type="InterPro" id="IPR036291">
    <property type="entry name" value="NAD(P)-bd_dom_sf"/>
</dbReference>
<evidence type="ECO:0000313" key="1">
    <source>
        <dbReference type="EMBL" id="TFW19812.1"/>
    </source>
</evidence>
<reference evidence="1 2" key="1">
    <citation type="submission" date="2019-03" db="EMBL/GenBank/DDBJ databases">
        <title>Draft Genome Sequence of Massilia arenosa sp. nov., a Novel Massilia Species Isolated from a Sandy-loam Maize Soil.</title>
        <authorList>
            <person name="Raths R."/>
            <person name="Peta V."/>
            <person name="Bucking H."/>
        </authorList>
    </citation>
    <scope>NUCLEOTIDE SEQUENCE [LARGE SCALE GENOMIC DNA]</scope>
    <source>
        <strain evidence="1 2">MC02</strain>
    </source>
</reference>